<dbReference type="CDD" id="cd00170">
    <property type="entry name" value="SEC14"/>
    <property type="match status" value="1"/>
</dbReference>
<dbReference type="Pfam" id="PF00650">
    <property type="entry name" value="CRAL_TRIO"/>
    <property type="match status" value="1"/>
</dbReference>
<dbReference type="AlphaFoldDB" id="A0AAV6M9W0"/>
<dbReference type="InterPro" id="IPR011074">
    <property type="entry name" value="CRAL/TRIO_N_dom"/>
</dbReference>
<dbReference type="SMART" id="SM00516">
    <property type="entry name" value="SEC14"/>
    <property type="match status" value="1"/>
</dbReference>
<dbReference type="InterPro" id="IPR001251">
    <property type="entry name" value="CRAL-TRIO_dom"/>
</dbReference>
<evidence type="ECO:0000256" key="1">
    <source>
        <dbReference type="SAM" id="MobiDB-lite"/>
    </source>
</evidence>
<dbReference type="PANTHER" id="PTHR45824:SF17">
    <property type="entry name" value="CRAL-TRIO DOMAIN-CONTAINING PROTEIN C23B6.04C"/>
    <property type="match status" value="1"/>
</dbReference>
<comment type="caution">
    <text evidence="3">The sequence shown here is derived from an EMBL/GenBank/DDBJ whole genome shotgun (WGS) entry which is preliminary data.</text>
</comment>
<dbReference type="PROSITE" id="PS50191">
    <property type="entry name" value="CRAL_TRIO"/>
    <property type="match status" value="1"/>
</dbReference>
<accession>A0AAV6M9W0</accession>
<feature type="domain" description="CRAL-TRIO" evidence="2">
    <location>
        <begin position="452"/>
        <end position="597"/>
    </location>
</feature>
<proteinExistence type="predicted"/>
<evidence type="ECO:0000259" key="2">
    <source>
        <dbReference type="PROSITE" id="PS50191"/>
    </source>
</evidence>
<dbReference type="GO" id="GO:0008526">
    <property type="term" value="F:phosphatidylinositol transfer activity"/>
    <property type="evidence" value="ECO:0007669"/>
    <property type="project" value="TreeGrafter"/>
</dbReference>
<organism evidence="3 4">
    <name type="scientific">Cucurbita argyrosperma subsp. sororia</name>
    <dbReference type="NCBI Taxonomy" id="37648"/>
    <lineage>
        <taxon>Eukaryota</taxon>
        <taxon>Viridiplantae</taxon>
        <taxon>Streptophyta</taxon>
        <taxon>Embryophyta</taxon>
        <taxon>Tracheophyta</taxon>
        <taxon>Spermatophyta</taxon>
        <taxon>Magnoliopsida</taxon>
        <taxon>eudicotyledons</taxon>
        <taxon>Gunneridae</taxon>
        <taxon>Pentapetalae</taxon>
        <taxon>rosids</taxon>
        <taxon>fabids</taxon>
        <taxon>Cucurbitales</taxon>
        <taxon>Cucurbitaceae</taxon>
        <taxon>Cucurbiteae</taxon>
        <taxon>Cucurbita</taxon>
    </lineage>
</organism>
<protein>
    <recommendedName>
        <fullName evidence="2">CRAL-TRIO domain-containing protein</fullName>
    </recommendedName>
</protein>
<reference evidence="3 4" key="1">
    <citation type="journal article" date="2021" name="Hortic Res">
        <title>The domestication of Cucurbita argyrosperma as revealed by the genome of its wild relative.</title>
        <authorList>
            <person name="Barrera-Redondo J."/>
            <person name="Sanchez-de la Vega G."/>
            <person name="Aguirre-Liguori J.A."/>
            <person name="Castellanos-Morales G."/>
            <person name="Gutierrez-Guerrero Y.T."/>
            <person name="Aguirre-Dugua X."/>
            <person name="Aguirre-Planter E."/>
            <person name="Tenaillon M.I."/>
            <person name="Lira-Saade R."/>
            <person name="Eguiarte L.E."/>
        </authorList>
    </citation>
    <scope>NUCLEOTIDE SEQUENCE [LARGE SCALE GENOMIC DNA]</scope>
    <source>
        <strain evidence="3">JBR-2021</strain>
    </source>
</reference>
<feature type="non-terminal residue" evidence="3">
    <location>
        <position position="1"/>
    </location>
</feature>
<dbReference type="SMART" id="SM01100">
    <property type="entry name" value="CRAL_TRIO_N"/>
    <property type="match status" value="1"/>
</dbReference>
<name>A0AAV6M9W0_9ROSI</name>
<sequence length="645" mass="73115">MLTTMERLPFPSAPIQGIESETVLDVIRAGVVNVPVRANTWFGVVDGTGCWHEAVSLGLSLGFVSALLVNTDRDEFRHPFCQGDVAELSTSVRWKLVRPLFSRRSNPGSSLSSGLCHDRYSTLHLSFRSRRDFTKLPSLYAKASALLQHEACDDLLICKLKPVERCKFCEEFERLMSCLCSLIIVSNDFRWRIVANDSDSGRYEEDDVRSRICTVLIPLWSSYCLSLPVQMLAVELIGGSLLLLRRFISLVNRSSSSYLWRVNPDMSLSSDLCHDSQERFAKNDAEYECTWQWIVDGDLIVVGNLILKTTQHGPNLFTMISRFGVSASGFLALYLLQVFLAAHCSPLLIDMFRSKKHSQSHNHHNNDSTQEDGKINELRAALGPLSSRSSKYCTDACLRRYLIARNWNVEKARKMLEETLKWRAAYKPEEIHWHEVAFEGETGKVSRADFCDRQGRSVLIMRPGMQNTTPSEVSVRHLVYLLENAILNLVEGQEQMCWLIDFTGFTMKTNVSVKIASDVINILQNHYPERLAVAFLYNPPKIFQAFWKAIKYFLDPKTSQKVKFVNPKDKGSVELMKSYFDMENLPSVFGGKATLEYDHQQFSQMMAQDELKAALLWGLDEKAHHITNGPSSGPEVAPEPITATN</sequence>
<dbReference type="FunFam" id="3.40.525.10:FF:000008">
    <property type="entry name" value="Phosphatidylinositol transfer protein 3"/>
    <property type="match status" value="1"/>
</dbReference>
<evidence type="ECO:0000313" key="4">
    <source>
        <dbReference type="Proteomes" id="UP000685013"/>
    </source>
</evidence>
<evidence type="ECO:0000313" key="3">
    <source>
        <dbReference type="EMBL" id="KAG6577254.1"/>
    </source>
</evidence>
<keyword evidence="4" id="KW-1185">Reference proteome</keyword>
<dbReference type="InterPro" id="IPR052578">
    <property type="entry name" value="PI_Transfer_CRAL-TRIO"/>
</dbReference>
<dbReference type="Pfam" id="PF03765">
    <property type="entry name" value="CRAL_TRIO_N"/>
    <property type="match status" value="1"/>
</dbReference>
<dbReference type="Proteomes" id="UP000685013">
    <property type="component" value="Chromosome 16"/>
</dbReference>
<dbReference type="EMBL" id="JAGKQH010000016">
    <property type="protein sequence ID" value="KAG6577254.1"/>
    <property type="molecule type" value="Genomic_DNA"/>
</dbReference>
<dbReference type="PANTHER" id="PTHR45824">
    <property type="entry name" value="GH16843P"/>
    <property type="match status" value="1"/>
</dbReference>
<gene>
    <name evidence="3" type="ORF">SDJN03_24828</name>
</gene>
<feature type="region of interest" description="Disordered" evidence="1">
    <location>
        <begin position="626"/>
        <end position="645"/>
    </location>
</feature>